<dbReference type="GO" id="GO:0005886">
    <property type="term" value="C:plasma membrane"/>
    <property type="evidence" value="ECO:0007669"/>
    <property type="project" value="TreeGrafter"/>
</dbReference>
<organism evidence="4 5">
    <name type="scientific">Mycoemilia scoparia</name>
    <dbReference type="NCBI Taxonomy" id="417184"/>
    <lineage>
        <taxon>Eukaryota</taxon>
        <taxon>Fungi</taxon>
        <taxon>Fungi incertae sedis</taxon>
        <taxon>Zoopagomycota</taxon>
        <taxon>Kickxellomycotina</taxon>
        <taxon>Kickxellomycetes</taxon>
        <taxon>Kickxellales</taxon>
        <taxon>Kickxellaceae</taxon>
        <taxon>Mycoemilia</taxon>
    </lineage>
</organism>
<dbReference type="Proteomes" id="UP001150538">
    <property type="component" value="Unassembled WGS sequence"/>
</dbReference>
<name>A0A9W8DPD0_9FUNG</name>
<evidence type="ECO:0000256" key="2">
    <source>
        <dbReference type="SAM" id="MobiDB-lite"/>
    </source>
</evidence>
<dbReference type="OrthoDB" id="10268090at2759"/>
<feature type="domain" description="Saccharopine dehydrogenase NADP binding" evidence="3">
    <location>
        <begin position="18"/>
        <end position="149"/>
    </location>
</feature>
<reference evidence="4" key="1">
    <citation type="submission" date="2022-07" db="EMBL/GenBank/DDBJ databases">
        <title>Phylogenomic reconstructions and comparative analyses of Kickxellomycotina fungi.</title>
        <authorList>
            <person name="Reynolds N.K."/>
            <person name="Stajich J.E."/>
            <person name="Barry K."/>
            <person name="Grigoriev I.V."/>
            <person name="Crous P."/>
            <person name="Smith M.E."/>
        </authorList>
    </citation>
    <scope>NUCLEOTIDE SEQUENCE</scope>
    <source>
        <strain evidence="4">NBRC 100468</strain>
    </source>
</reference>
<dbReference type="PANTHER" id="PTHR12286:SF5">
    <property type="entry name" value="SACCHAROPINE DEHYDROGENASE-LIKE OXIDOREDUCTASE"/>
    <property type="match status" value="1"/>
</dbReference>
<dbReference type="InterPro" id="IPR036291">
    <property type="entry name" value="NAD(P)-bd_dom_sf"/>
</dbReference>
<evidence type="ECO:0000313" key="5">
    <source>
        <dbReference type="Proteomes" id="UP001150538"/>
    </source>
</evidence>
<dbReference type="Gene3D" id="3.40.50.720">
    <property type="entry name" value="NAD(P)-binding Rossmann-like Domain"/>
    <property type="match status" value="1"/>
</dbReference>
<evidence type="ECO:0000259" key="3">
    <source>
        <dbReference type="Pfam" id="PF03435"/>
    </source>
</evidence>
<accession>A0A9W8DPD0</accession>
<dbReference type="PANTHER" id="PTHR12286">
    <property type="entry name" value="SACCHAROPINE DEHYDROGENASE-LIKE OXIDOREDUCTASE"/>
    <property type="match status" value="1"/>
</dbReference>
<dbReference type="SUPFAM" id="SSF51735">
    <property type="entry name" value="NAD(P)-binding Rossmann-fold domains"/>
    <property type="match status" value="1"/>
</dbReference>
<evidence type="ECO:0000256" key="1">
    <source>
        <dbReference type="ARBA" id="ARBA00038048"/>
    </source>
</evidence>
<proteinExistence type="inferred from homology"/>
<comment type="caution">
    <text evidence="4">The sequence shown here is derived from an EMBL/GenBank/DDBJ whole genome shotgun (WGS) entry which is preliminary data.</text>
</comment>
<evidence type="ECO:0000313" key="4">
    <source>
        <dbReference type="EMBL" id="KAJ1912941.1"/>
    </source>
</evidence>
<sequence length="448" mass="48146">MPEGDNKNNNMGERKYDILVWGASGFTGEFTAEYLALNAPSGTKVALGGRNLNKIKDMQKRVAENAPAIGDMPVLVANNNDLQALEEAVSQAKVVISTVGPYSLYGSNMVEACVNAKTDYCDITGEFPWVAEMKKKFGEKAKENGVTIVSFCGFDSIPSDLGAFMLNQYAQSRNKQLGDVKASLTYLKAGVSGGTMASMAEGIEKMVKEYFKPKSCGDKDTQEDSNKAKEDEQSEKRAKAPGHGPIHYDSGFEKWQMPWIMARVNTAVVNQAAIANKYGSRFSYYESLSVSGLIPAVTRTMGIASLIGSLAFPPTRWLAKKVLPSPGEGPSRKAIEEGGFVLDFIAPMFDSNADPQAKSDGNDEVAYGRVAGKSDPGYGETIKYVSEGALCILKNKHLNGNASPNSAPSIGSGIGSPSVLMGSVFLQHLRSLGFEFKVGDVPFEKSKL</sequence>
<keyword evidence="5" id="KW-1185">Reference proteome</keyword>
<dbReference type="Pfam" id="PF03435">
    <property type="entry name" value="Sacchrp_dh_NADP"/>
    <property type="match status" value="1"/>
</dbReference>
<dbReference type="InterPro" id="IPR005097">
    <property type="entry name" value="Sacchrp_dh_NADP-bd"/>
</dbReference>
<gene>
    <name evidence="4" type="ORF">H4219_005412</name>
</gene>
<dbReference type="GO" id="GO:0009247">
    <property type="term" value="P:glycolipid biosynthetic process"/>
    <property type="evidence" value="ECO:0007669"/>
    <property type="project" value="TreeGrafter"/>
</dbReference>
<dbReference type="EMBL" id="JANBPU010000299">
    <property type="protein sequence ID" value="KAJ1912941.1"/>
    <property type="molecule type" value="Genomic_DNA"/>
</dbReference>
<dbReference type="AlphaFoldDB" id="A0A9W8DPD0"/>
<comment type="similarity">
    <text evidence="1">Belongs to the saccharopine dehydrogenase family.</text>
</comment>
<feature type="region of interest" description="Disordered" evidence="2">
    <location>
        <begin position="214"/>
        <end position="243"/>
    </location>
</feature>
<protein>
    <recommendedName>
        <fullName evidence="3">Saccharopine dehydrogenase NADP binding domain-containing protein</fullName>
    </recommendedName>
</protein>
<feature type="compositionally biased region" description="Basic and acidic residues" evidence="2">
    <location>
        <begin position="214"/>
        <end position="238"/>
    </location>
</feature>
<dbReference type="InterPro" id="IPR051276">
    <property type="entry name" value="Saccharopine_DH-like_oxidrdct"/>
</dbReference>